<feature type="compositionally biased region" description="Low complexity" evidence="1">
    <location>
        <begin position="88"/>
        <end position="98"/>
    </location>
</feature>
<feature type="chain" id="PRO_5047337533" evidence="2">
    <location>
        <begin position="23"/>
        <end position="353"/>
    </location>
</feature>
<evidence type="ECO:0000313" key="3">
    <source>
        <dbReference type="EMBL" id="MDX8416196.1"/>
    </source>
</evidence>
<accession>A0ABU4WI04</accession>
<evidence type="ECO:0000313" key="4">
    <source>
        <dbReference type="Proteomes" id="UP001275932"/>
    </source>
</evidence>
<organism evidence="3 4">
    <name type="scientific">Intestinicryptomonas porci</name>
    <dbReference type="NCBI Taxonomy" id="2926320"/>
    <lineage>
        <taxon>Bacteria</taxon>
        <taxon>Pseudomonadati</taxon>
        <taxon>Verrucomicrobiota</taxon>
        <taxon>Opitutia</taxon>
        <taxon>Opitutales</taxon>
        <taxon>Intestinicryptomonaceae</taxon>
        <taxon>Intestinicryptomonas</taxon>
    </lineage>
</organism>
<reference evidence="3 4" key="1">
    <citation type="submission" date="2022-03" db="EMBL/GenBank/DDBJ databases">
        <title>Novel taxa within the pig intestine.</title>
        <authorList>
            <person name="Wylensek D."/>
            <person name="Bishof K."/>
            <person name="Afrizal A."/>
            <person name="Clavel T."/>
        </authorList>
    </citation>
    <scope>NUCLEOTIDE SEQUENCE [LARGE SCALE GENOMIC DNA]</scope>
    <source>
        <strain evidence="3 4">CLA-KB-P66</strain>
    </source>
</reference>
<protein>
    <submittedName>
        <fullName evidence="3">DUF481 domain-containing protein</fullName>
    </submittedName>
</protein>
<dbReference type="InterPro" id="IPR007433">
    <property type="entry name" value="DUF481"/>
</dbReference>
<feature type="signal peptide" evidence="2">
    <location>
        <begin position="1"/>
        <end position="22"/>
    </location>
</feature>
<evidence type="ECO:0000256" key="2">
    <source>
        <dbReference type="SAM" id="SignalP"/>
    </source>
</evidence>
<comment type="caution">
    <text evidence="3">The sequence shown here is derived from an EMBL/GenBank/DDBJ whole genome shotgun (WGS) entry which is preliminary data.</text>
</comment>
<name>A0ABU4WI04_9BACT</name>
<sequence>MKNITLNIFLALAALSSLPLNADVFVLKNGDRITGEVASKTEDKTSIQTPYALIDIPNSEIVSVSAAPTDKKQEELAKEAVAEKPAEESAAQNAIAASDKPAENVAEEKSFIDEYKDFVHGIVPEGWEFKLTGAVEYRKTDSQTTSYTFGFEGFKKWGELDEFKFNAYYDYAYEKGTLDNGMSYRNKTTDKYGIGTNYKHFFDQASNWYFTNTLAYSVDMIKGIKDQVDEIVGLGRSFKFLDEKLVINVSVGPSIRYVNADGYDEHWVPMATFMEDLTYKFHKYSRFEQNFFAGISLTNVHKYNYMFSAGIVFEVTEVVNLAARYFYSYDAVNSGSAQKKEERLTLGFEIPLK</sequence>
<evidence type="ECO:0000256" key="1">
    <source>
        <dbReference type="SAM" id="MobiDB-lite"/>
    </source>
</evidence>
<proteinExistence type="predicted"/>
<dbReference type="EMBL" id="JALBUT010000010">
    <property type="protein sequence ID" value="MDX8416196.1"/>
    <property type="molecule type" value="Genomic_DNA"/>
</dbReference>
<keyword evidence="4" id="KW-1185">Reference proteome</keyword>
<keyword evidence="2" id="KW-0732">Signal</keyword>
<gene>
    <name evidence="3" type="ORF">MOX91_08435</name>
</gene>
<dbReference type="Pfam" id="PF04338">
    <property type="entry name" value="DUF481"/>
    <property type="match status" value="1"/>
</dbReference>
<dbReference type="RefSeq" id="WP_370397651.1">
    <property type="nucleotide sequence ID" value="NZ_JALBUT010000010.1"/>
</dbReference>
<dbReference type="Proteomes" id="UP001275932">
    <property type="component" value="Unassembled WGS sequence"/>
</dbReference>
<feature type="region of interest" description="Disordered" evidence="1">
    <location>
        <begin position="80"/>
        <end position="101"/>
    </location>
</feature>